<evidence type="ECO:0000313" key="4">
    <source>
        <dbReference type="Proteomes" id="UP000274556"/>
    </source>
</evidence>
<keyword evidence="1" id="KW-0732">Signal</keyword>
<feature type="chain" id="PRO_5019803438" evidence="1">
    <location>
        <begin position="32"/>
        <end position="604"/>
    </location>
</feature>
<name>A0A495V7Y8_9GAMM</name>
<evidence type="ECO:0000313" key="3">
    <source>
        <dbReference type="EMBL" id="RKT44477.1"/>
    </source>
</evidence>
<organism evidence="3 4">
    <name type="scientific">Thiocapsa rosea</name>
    <dbReference type="NCBI Taxonomy" id="69360"/>
    <lineage>
        <taxon>Bacteria</taxon>
        <taxon>Pseudomonadati</taxon>
        <taxon>Pseudomonadota</taxon>
        <taxon>Gammaproteobacteria</taxon>
        <taxon>Chromatiales</taxon>
        <taxon>Chromatiaceae</taxon>
        <taxon>Thiocapsa</taxon>
    </lineage>
</organism>
<keyword evidence="4" id="KW-1185">Reference proteome</keyword>
<reference evidence="3 4" key="1">
    <citation type="submission" date="2018-10" db="EMBL/GenBank/DDBJ databases">
        <title>Genomic Encyclopedia of Archaeal and Bacterial Type Strains, Phase II (KMG-II): from individual species to whole genera.</title>
        <authorList>
            <person name="Goeker M."/>
        </authorList>
    </citation>
    <scope>NUCLEOTIDE SEQUENCE [LARGE SCALE GENOMIC DNA]</scope>
    <source>
        <strain evidence="3 4">DSM 235</strain>
    </source>
</reference>
<dbReference type="AlphaFoldDB" id="A0A495V7Y8"/>
<accession>A0A495V7Y8</accession>
<dbReference type="Gene3D" id="2.120.10.10">
    <property type="match status" value="1"/>
</dbReference>
<dbReference type="SUPFAM" id="SSF50939">
    <property type="entry name" value="Sialidases"/>
    <property type="match status" value="1"/>
</dbReference>
<dbReference type="OrthoDB" id="5751034at2"/>
<dbReference type="CDD" id="cd15482">
    <property type="entry name" value="Sialidase_non-viral"/>
    <property type="match status" value="1"/>
</dbReference>
<protein>
    <submittedName>
        <fullName evidence="3">BNR repeat protein</fullName>
    </submittedName>
</protein>
<comment type="caution">
    <text evidence="3">The sequence shown here is derived from an EMBL/GenBank/DDBJ whole genome shotgun (WGS) entry which is preliminary data.</text>
</comment>
<gene>
    <name evidence="3" type="ORF">BDD21_1861</name>
</gene>
<dbReference type="InterPro" id="IPR036278">
    <property type="entry name" value="Sialidase_sf"/>
</dbReference>
<sequence length="604" mass="67589">MTIDVRAGRRTRSSRAGLAAALAAMTLTVGAATVPEPLTKVPMKASGDWDYRLDAEGRLWLAYYDESRILRVRQPNGEEQPVVPEGREQAPSGLAMAVMEDGAALLWRDKVPQKGLYFANTARLDQVPLELAGESQPLVRFHAAMAGDRLNVLWYGEQPIEGSSDRYHLFYRQVDPSNGTSSPVERVLPGVYPVWATDERGGVMVFSWLAADTPQRIVSRFRADGADVFGDTVTIAEVPGITPIFQAFRSGNRWIVVWLSQYGEDRTDFLLEGARSDDEGKTWTAFAFEDLRGFDLGSLEAVADASGHILISVTARTRADEDDKKHNVYILRSADRGTTWSAVQPLRPPGALDEYRARNPSVAFGDKPGQVFVVWEDWREIRSRLYASLSTDYGETWKVDNVRLPFSPGTNLRLTSKRNTAYHQGDRFNVIAEQALDDALASKHLVQLGFTADEFASLATADKKGEPAEPDSAGAAPEADVRSEAGLRARINGFWQALVDKNFEVTYSMQDPFFRARNSWLSYERNMGKILYSSFNVAEVKIDGPKAEVKTTIRASIPPFRAQTGEMISRPEEEITVDEVWLWVDDGWYREFRSEAQELKFTEY</sequence>
<evidence type="ECO:0000256" key="1">
    <source>
        <dbReference type="SAM" id="SignalP"/>
    </source>
</evidence>
<feature type="domain" description="Sialidase" evidence="2">
    <location>
        <begin position="261"/>
        <end position="398"/>
    </location>
</feature>
<dbReference type="Proteomes" id="UP000274556">
    <property type="component" value="Unassembled WGS sequence"/>
</dbReference>
<evidence type="ECO:0000259" key="2">
    <source>
        <dbReference type="Pfam" id="PF13088"/>
    </source>
</evidence>
<dbReference type="InterPro" id="IPR011040">
    <property type="entry name" value="Sialidase"/>
</dbReference>
<dbReference type="EMBL" id="RBXL01000001">
    <property type="protein sequence ID" value="RKT44477.1"/>
    <property type="molecule type" value="Genomic_DNA"/>
</dbReference>
<feature type="signal peptide" evidence="1">
    <location>
        <begin position="1"/>
        <end position="31"/>
    </location>
</feature>
<dbReference type="Pfam" id="PF13088">
    <property type="entry name" value="BNR_2"/>
    <property type="match status" value="1"/>
</dbReference>
<dbReference type="RefSeq" id="WP_120796916.1">
    <property type="nucleotide sequence ID" value="NZ_RBXL01000001.1"/>
</dbReference>
<proteinExistence type="predicted"/>